<feature type="signal peptide" evidence="3">
    <location>
        <begin position="1"/>
        <end position="43"/>
    </location>
</feature>
<dbReference type="AlphaFoldDB" id="A0A1X6NQY6"/>
<dbReference type="Proteomes" id="UP000218209">
    <property type="component" value="Unassembled WGS sequence"/>
</dbReference>
<keyword evidence="5" id="KW-1185">Reference proteome</keyword>
<feature type="region of interest" description="Disordered" evidence="1">
    <location>
        <begin position="230"/>
        <end position="266"/>
    </location>
</feature>
<feature type="chain" id="PRO_5013185703" evidence="3">
    <location>
        <begin position="44"/>
        <end position="282"/>
    </location>
</feature>
<evidence type="ECO:0000313" key="4">
    <source>
        <dbReference type="EMBL" id="OSX71039.1"/>
    </source>
</evidence>
<accession>A0A1X6NQY6</accession>
<reference evidence="4 5" key="1">
    <citation type="submission" date="2017-03" db="EMBL/GenBank/DDBJ databases">
        <title>WGS assembly of Porphyra umbilicalis.</title>
        <authorList>
            <person name="Brawley S.H."/>
            <person name="Blouin N.A."/>
            <person name="Ficko-Blean E."/>
            <person name="Wheeler G.L."/>
            <person name="Lohr M."/>
            <person name="Goodson H.V."/>
            <person name="Jenkins J.W."/>
            <person name="Blaby-Haas C.E."/>
            <person name="Helliwell K.E."/>
            <person name="Chan C."/>
            <person name="Marriage T."/>
            <person name="Bhattacharya D."/>
            <person name="Klein A.S."/>
            <person name="Badis Y."/>
            <person name="Brodie J."/>
            <person name="Cao Y."/>
            <person name="Collen J."/>
            <person name="Dittami S.M."/>
            <person name="Gachon C.M."/>
            <person name="Green B.R."/>
            <person name="Karpowicz S."/>
            <person name="Kim J.W."/>
            <person name="Kudahl U."/>
            <person name="Lin S."/>
            <person name="Michel G."/>
            <person name="Mittag M."/>
            <person name="Olson B.J."/>
            <person name="Pangilinan J."/>
            <person name="Peng Y."/>
            <person name="Qiu H."/>
            <person name="Shu S."/>
            <person name="Singer J.T."/>
            <person name="Smith A.G."/>
            <person name="Sprecher B.N."/>
            <person name="Wagner V."/>
            <person name="Wang W."/>
            <person name="Wang Z.-Y."/>
            <person name="Yan J."/>
            <person name="Yarish C."/>
            <person name="Zoeuner-Riek S."/>
            <person name="Zhuang Y."/>
            <person name="Zou Y."/>
            <person name="Lindquist E.A."/>
            <person name="Grimwood J."/>
            <person name="Barry K."/>
            <person name="Rokhsar D.S."/>
            <person name="Schmutz J."/>
            <person name="Stiller J.W."/>
            <person name="Grossman A.R."/>
            <person name="Prochnik S.E."/>
        </authorList>
    </citation>
    <scope>NUCLEOTIDE SEQUENCE [LARGE SCALE GENOMIC DNA]</scope>
    <source>
        <strain evidence="4">4086291</strain>
    </source>
</reference>
<organism evidence="4 5">
    <name type="scientific">Porphyra umbilicalis</name>
    <name type="common">Purple laver</name>
    <name type="synonym">Red alga</name>
    <dbReference type="NCBI Taxonomy" id="2786"/>
    <lineage>
        <taxon>Eukaryota</taxon>
        <taxon>Rhodophyta</taxon>
        <taxon>Bangiophyceae</taxon>
        <taxon>Bangiales</taxon>
        <taxon>Bangiaceae</taxon>
        <taxon>Porphyra</taxon>
    </lineage>
</organism>
<protein>
    <submittedName>
        <fullName evidence="4">Uncharacterized protein</fullName>
    </submittedName>
</protein>
<dbReference type="EMBL" id="KV919179">
    <property type="protein sequence ID" value="OSX71039.1"/>
    <property type="molecule type" value="Genomic_DNA"/>
</dbReference>
<keyword evidence="2" id="KW-0812">Transmembrane</keyword>
<feature type="compositionally biased region" description="Basic residues" evidence="1">
    <location>
        <begin position="239"/>
        <end position="249"/>
    </location>
</feature>
<evidence type="ECO:0000313" key="5">
    <source>
        <dbReference type="Proteomes" id="UP000218209"/>
    </source>
</evidence>
<feature type="compositionally biased region" description="Basic residues" evidence="1">
    <location>
        <begin position="159"/>
        <end position="171"/>
    </location>
</feature>
<keyword evidence="2" id="KW-0472">Membrane</keyword>
<gene>
    <name evidence="4" type="ORF">BU14_0614s0013</name>
</gene>
<feature type="transmembrane region" description="Helical" evidence="2">
    <location>
        <begin position="113"/>
        <end position="136"/>
    </location>
</feature>
<keyword evidence="3" id="KW-0732">Signal</keyword>
<evidence type="ECO:0000256" key="2">
    <source>
        <dbReference type="SAM" id="Phobius"/>
    </source>
</evidence>
<name>A0A1X6NQY6_PORUM</name>
<feature type="region of interest" description="Disordered" evidence="1">
    <location>
        <begin position="157"/>
        <end position="210"/>
    </location>
</feature>
<evidence type="ECO:0000256" key="1">
    <source>
        <dbReference type="SAM" id="MobiDB-lite"/>
    </source>
</evidence>
<evidence type="ECO:0000256" key="3">
    <source>
        <dbReference type="SAM" id="SignalP"/>
    </source>
</evidence>
<sequence>MAPTAARPRGGWGRPTGRRPPPLLAAALVVLALVAALPHPAAGGCPDGDEELDGPRCRAVCTTSFRPCISSRWVSCGSWFWRRSCCRSSDLSVCANGREWARCYCSINSVRPAGVVLLVLAGLAIVATLLSLAVMLRRRRKAAAAVPPVYGADLGGGWPRRRRRRRRRRMATLRGEWGAGMVADPRRRTRATPRRRRTPGGGELGRAAAGVPDQAVSGMAAAPAGGTHAAMAASTGWRRGARRASRRGGGHLASCEGRGHPTGERWVQGRSRVGLARALESN</sequence>
<keyword evidence="2" id="KW-1133">Transmembrane helix</keyword>
<proteinExistence type="predicted"/>
<feature type="compositionally biased region" description="Basic residues" evidence="1">
    <location>
        <begin position="187"/>
        <end position="198"/>
    </location>
</feature>